<gene>
    <name evidence="5" type="ORF">DCS_02141</name>
</gene>
<dbReference type="InterPro" id="IPR007219">
    <property type="entry name" value="XnlR_reg_dom"/>
</dbReference>
<keyword evidence="2" id="KW-0539">Nucleus</keyword>
<proteinExistence type="predicted"/>
<feature type="compositionally biased region" description="Pro residues" evidence="3">
    <location>
        <begin position="154"/>
        <end position="166"/>
    </location>
</feature>
<feature type="compositionally biased region" description="Basic and acidic residues" evidence="3">
    <location>
        <begin position="186"/>
        <end position="204"/>
    </location>
</feature>
<dbReference type="GO" id="GO:0000981">
    <property type="term" value="F:DNA-binding transcription factor activity, RNA polymerase II-specific"/>
    <property type="evidence" value="ECO:0007669"/>
    <property type="project" value="InterPro"/>
</dbReference>
<dbReference type="GO" id="GO:0005634">
    <property type="term" value="C:nucleus"/>
    <property type="evidence" value="ECO:0007669"/>
    <property type="project" value="TreeGrafter"/>
</dbReference>
<dbReference type="GO" id="GO:0003677">
    <property type="term" value="F:DNA binding"/>
    <property type="evidence" value="ECO:0007669"/>
    <property type="project" value="InterPro"/>
</dbReference>
<name>A0A151GVA4_DRECN</name>
<feature type="compositionally biased region" description="Low complexity" evidence="3">
    <location>
        <begin position="111"/>
        <end position="129"/>
    </location>
</feature>
<dbReference type="GO" id="GO:0008270">
    <property type="term" value="F:zinc ion binding"/>
    <property type="evidence" value="ECO:0007669"/>
    <property type="project" value="InterPro"/>
</dbReference>
<dbReference type="InParanoid" id="A0A151GVA4"/>
<dbReference type="STRING" id="98403.A0A151GVA4"/>
<feature type="region of interest" description="Disordered" evidence="3">
    <location>
        <begin position="1"/>
        <end position="55"/>
    </location>
</feature>
<dbReference type="RefSeq" id="XP_040660353.1">
    <property type="nucleotide sequence ID" value="XM_040799470.1"/>
</dbReference>
<feature type="compositionally biased region" description="Low complexity" evidence="3">
    <location>
        <begin position="84"/>
        <end position="99"/>
    </location>
</feature>
<feature type="compositionally biased region" description="Low complexity" evidence="3">
    <location>
        <begin position="16"/>
        <end position="27"/>
    </location>
</feature>
<protein>
    <submittedName>
        <fullName evidence="5">Fungal specific transcription factor domain-containing protein</fullName>
    </submittedName>
</protein>
<reference evidence="5 6" key="1">
    <citation type="journal article" date="2016" name="Sci. Rep.">
        <title>Insights into Adaptations to a Near-Obligate Nematode Endoparasitic Lifestyle from the Finished Genome of Drechmeria coniospora.</title>
        <authorList>
            <person name="Zhang L."/>
            <person name="Zhou Z."/>
            <person name="Guo Q."/>
            <person name="Fokkens L."/>
            <person name="Miskei M."/>
            <person name="Pocsi I."/>
            <person name="Zhang W."/>
            <person name="Chen M."/>
            <person name="Wang L."/>
            <person name="Sun Y."/>
            <person name="Donzelli B.G."/>
            <person name="Gibson D.M."/>
            <person name="Nelson D.R."/>
            <person name="Luo J.G."/>
            <person name="Rep M."/>
            <person name="Liu H."/>
            <person name="Yang S."/>
            <person name="Wang J."/>
            <person name="Krasnoff S.B."/>
            <person name="Xu Y."/>
            <person name="Molnar I."/>
            <person name="Lin M."/>
        </authorList>
    </citation>
    <scope>NUCLEOTIDE SEQUENCE [LARGE SCALE GENOMIC DNA]</scope>
    <source>
        <strain evidence="5 6">ARSEF 6962</strain>
    </source>
</reference>
<evidence type="ECO:0000313" key="6">
    <source>
        <dbReference type="Proteomes" id="UP000076580"/>
    </source>
</evidence>
<feature type="compositionally biased region" description="Basic and acidic residues" evidence="3">
    <location>
        <begin position="211"/>
        <end position="238"/>
    </location>
</feature>
<feature type="compositionally biased region" description="Low complexity" evidence="3">
    <location>
        <begin position="303"/>
        <end position="319"/>
    </location>
</feature>
<dbReference type="Pfam" id="PF04082">
    <property type="entry name" value="Fungal_trans"/>
    <property type="match status" value="1"/>
</dbReference>
<dbReference type="PROSITE" id="PS00463">
    <property type="entry name" value="ZN2_CY6_FUNGAL_1"/>
    <property type="match status" value="1"/>
</dbReference>
<dbReference type="EMBL" id="LAYC01000001">
    <property type="protein sequence ID" value="KYK61001.1"/>
    <property type="molecule type" value="Genomic_DNA"/>
</dbReference>
<dbReference type="SMART" id="SM00906">
    <property type="entry name" value="Fungal_trans"/>
    <property type="match status" value="1"/>
</dbReference>
<dbReference type="InterPro" id="IPR001138">
    <property type="entry name" value="Zn2Cys6_DnaBD"/>
</dbReference>
<accession>A0A151GVA4</accession>
<dbReference type="GeneID" id="63714784"/>
<dbReference type="CDD" id="cd00067">
    <property type="entry name" value="GAL4"/>
    <property type="match status" value="1"/>
</dbReference>
<comment type="caution">
    <text evidence="5">The sequence shown here is derived from an EMBL/GenBank/DDBJ whole genome shotgun (WGS) entry which is preliminary data.</text>
</comment>
<feature type="compositionally biased region" description="Polar residues" evidence="3">
    <location>
        <begin position="243"/>
        <end position="252"/>
    </location>
</feature>
<dbReference type="CDD" id="cd12148">
    <property type="entry name" value="fungal_TF_MHR"/>
    <property type="match status" value="1"/>
</dbReference>
<feature type="region of interest" description="Disordered" evidence="3">
    <location>
        <begin position="84"/>
        <end position="170"/>
    </location>
</feature>
<evidence type="ECO:0000256" key="1">
    <source>
        <dbReference type="ARBA" id="ARBA00022723"/>
    </source>
</evidence>
<dbReference type="PANTHER" id="PTHR31668">
    <property type="entry name" value="GLUCOSE TRANSPORT TRANSCRIPTION REGULATOR RGT1-RELATED-RELATED"/>
    <property type="match status" value="1"/>
</dbReference>
<dbReference type="Proteomes" id="UP000076580">
    <property type="component" value="Chromosome 01"/>
</dbReference>
<dbReference type="PANTHER" id="PTHR31668:SF23">
    <property type="entry name" value="ZN(II)2CYS6 TRANSCRIPTION FACTOR (EUROFUNG)"/>
    <property type="match status" value="1"/>
</dbReference>
<organism evidence="5 6">
    <name type="scientific">Drechmeria coniospora</name>
    <name type="common">Nematophagous fungus</name>
    <name type="synonym">Meria coniospora</name>
    <dbReference type="NCBI Taxonomy" id="98403"/>
    <lineage>
        <taxon>Eukaryota</taxon>
        <taxon>Fungi</taxon>
        <taxon>Dikarya</taxon>
        <taxon>Ascomycota</taxon>
        <taxon>Pezizomycotina</taxon>
        <taxon>Sordariomycetes</taxon>
        <taxon>Hypocreomycetidae</taxon>
        <taxon>Hypocreales</taxon>
        <taxon>Ophiocordycipitaceae</taxon>
        <taxon>Drechmeria</taxon>
    </lineage>
</organism>
<dbReference type="InterPro" id="IPR050797">
    <property type="entry name" value="Carb_Metab_Trans_Reg"/>
</dbReference>
<evidence type="ECO:0000256" key="3">
    <source>
        <dbReference type="SAM" id="MobiDB-lite"/>
    </source>
</evidence>
<feature type="domain" description="Zn(2)-C6 fungal-type" evidence="4">
    <location>
        <begin position="52"/>
        <end position="83"/>
    </location>
</feature>
<evidence type="ECO:0000259" key="4">
    <source>
        <dbReference type="PROSITE" id="PS50048"/>
    </source>
</evidence>
<feature type="region of interest" description="Disordered" evidence="3">
    <location>
        <begin position="289"/>
        <end position="322"/>
    </location>
</feature>
<keyword evidence="1" id="KW-0479">Metal-binding</keyword>
<dbReference type="PROSITE" id="PS50048">
    <property type="entry name" value="ZN2_CY6_FUNGAL_2"/>
    <property type="match status" value="1"/>
</dbReference>
<feature type="region of interest" description="Disordered" evidence="3">
    <location>
        <begin position="186"/>
        <end position="254"/>
    </location>
</feature>
<dbReference type="GO" id="GO:0001080">
    <property type="term" value="P:nitrogen catabolite activation of transcription from RNA polymerase II promoter"/>
    <property type="evidence" value="ECO:0007669"/>
    <property type="project" value="TreeGrafter"/>
</dbReference>
<dbReference type="GO" id="GO:0006351">
    <property type="term" value="P:DNA-templated transcription"/>
    <property type="evidence" value="ECO:0007669"/>
    <property type="project" value="InterPro"/>
</dbReference>
<sequence length="868" mass="96309">MAGGVGAGGPKESRQAAGGPSSAGNGARQHRKFFIQSTFGNPRERRSRKNRPCDACRRRKTACVITSEPPCMFCESRGIVCRSTPSSAPAAPDCDGDAAVSSTPDQSFHFHLQPQQHHQHQQPQQQPQQRRQEQQQPPPPPPPRHQRHHLPRLAEPPPLHPPPLPVPHHVRGETADLLTLASAGSHEYDQRRHAGRDGDPKLDGDLDLDLDLDHGGRAGDGDGDLDVKHEADQDRELDLDVGSPTTKSSSSFGIGAMALDPRHAASSRAEPTYNGQAAALHHNLVYHSSPSTVDLEPPPPPSSDVSSSLSVASPKPVASTQSLEDVPGRCAYFMGPTAEQDGFLLDAFRYGILSEKFNLDANIAQVHSGSAMADDNPIHFLFLEIGHPEHVNRDRQSAADHIESKVWPYGPNLVRLYFRHVHPVFPIASKVRFLRKYHDDKNAIPACMRAAVYALASVFWQDDPTLRGSPRPFPQHEMVDYAHRALRREIENPNLFVLQACLLLIHITPPAIDSMEAPTTWTMAAQATACAQVIGLHQDPGRWNINPTEQHLRRKLWWATFYTDCWSSICHGNPPHISATSYNTSPLAMADVRCDEEVPADLQHLVEPGDADFEISTGARFLEMIHIARSLRSVLYCSLYVVPAASVAAARPLTRSHSQVSTAGRTMSDSLQAQLELANVQARLRDWPSLIPSCLILQKEERKRSPVTSFNCPLHLSFYAAQVILYRALMHPPTRAARSTPGSNLRKWFPEALATFEAFAEFFSCVNKHDLFGFWGRHARSHLILCGNFLVFLFLLAWDSSDIERAYRMLESFHSTVHALWDEEFVEVKALLRVAIIRIDSFFSQAAQIMRNGGEASFPSLPPVEPKP</sequence>
<evidence type="ECO:0000256" key="2">
    <source>
        <dbReference type="ARBA" id="ARBA00023242"/>
    </source>
</evidence>
<dbReference type="InterPro" id="IPR036864">
    <property type="entry name" value="Zn2-C6_fun-type_DNA-bd_sf"/>
</dbReference>
<dbReference type="AlphaFoldDB" id="A0A151GVA4"/>
<evidence type="ECO:0000313" key="5">
    <source>
        <dbReference type="EMBL" id="KYK61001.1"/>
    </source>
</evidence>
<keyword evidence="6" id="KW-1185">Reference proteome</keyword>
<dbReference type="SUPFAM" id="SSF57701">
    <property type="entry name" value="Zn2/Cys6 DNA-binding domain"/>
    <property type="match status" value="1"/>
</dbReference>